<accession>A0A1D1ZSD1</accession>
<dbReference type="EMBL" id="GDKF01008813">
    <property type="protein sequence ID" value="JAT69809.1"/>
    <property type="molecule type" value="Transcribed_RNA"/>
</dbReference>
<protein>
    <submittedName>
        <fullName evidence="1">Uncharacterized protein</fullName>
    </submittedName>
</protein>
<organism evidence="1">
    <name type="scientific">Auxenochlorella protothecoides</name>
    <name type="common">Green microalga</name>
    <name type="synonym">Chlorella protothecoides</name>
    <dbReference type="NCBI Taxonomy" id="3075"/>
    <lineage>
        <taxon>Eukaryota</taxon>
        <taxon>Viridiplantae</taxon>
        <taxon>Chlorophyta</taxon>
        <taxon>core chlorophytes</taxon>
        <taxon>Trebouxiophyceae</taxon>
        <taxon>Chlorellales</taxon>
        <taxon>Chlorellaceae</taxon>
        <taxon>Auxenochlorella</taxon>
    </lineage>
</organism>
<feature type="non-terminal residue" evidence="1">
    <location>
        <position position="205"/>
    </location>
</feature>
<evidence type="ECO:0000313" key="1">
    <source>
        <dbReference type="EMBL" id="JAT69809.1"/>
    </source>
</evidence>
<dbReference type="AlphaFoldDB" id="A0A1D1ZSD1"/>
<sequence>GALGDGASCPAGMSPAVTLDLLRSPDTETFPPPLQSRDPCFDHDSYAADPALAALRSSCFMGACGFSMFDHYMLVGQFEARSARWTCPRPRLSRAQASALAAARGRACFDAKHYRAAAHGELDLLPDAAALWRHYVVHGQHEGRPVRWLCGGAMPEPRRGADNATAAALQAERRKALDALPLAIRGGRGLSAGAVAVEDGAAAQA</sequence>
<reference evidence="1" key="1">
    <citation type="submission" date="2015-08" db="EMBL/GenBank/DDBJ databases">
        <authorList>
            <person name="Babu N.S."/>
            <person name="Beckwith C.J."/>
            <person name="Beseler K.G."/>
            <person name="Brison A."/>
            <person name="Carone J.V."/>
            <person name="Caskin T.P."/>
            <person name="Diamond M."/>
            <person name="Durham M.E."/>
            <person name="Foxe J.M."/>
            <person name="Go M."/>
            <person name="Henderson B.A."/>
            <person name="Jones I.B."/>
            <person name="McGettigan J.A."/>
            <person name="Micheletti S.J."/>
            <person name="Nasrallah M.E."/>
            <person name="Ortiz D."/>
            <person name="Piller C.R."/>
            <person name="Privatt S.R."/>
            <person name="Schneider S.L."/>
            <person name="Sharp S."/>
            <person name="Smith T.C."/>
            <person name="Stanton J.D."/>
            <person name="Ullery H.E."/>
            <person name="Wilson R.J."/>
            <person name="Serrano M.G."/>
            <person name="Buck G."/>
            <person name="Lee V."/>
            <person name="Wang Y."/>
            <person name="Carvalho R."/>
            <person name="Voegtly L."/>
            <person name="Shi R."/>
            <person name="Duckworth R."/>
            <person name="Johnson A."/>
            <person name="Loviza R."/>
            <person name="Walstead R."/>
            <person name="Shah Z."/>
            <person name="Kiflezghi M."/>
            <person name="Wade K."/>
            <person name="Ball S.L."/>
            <person name="Bradley K.W."/>
            <person name="Asai D.J."/>
            <person name="Bowman C.A."/>
            <person name="Russell D.A."/>
            <person name="Pope W.H."/>
            <person name="Jacobs-Sera D."/>
            <person name="Hendrix R.W."/>
            <person name="Hatfull G.F."/>
        </authorList>
    </citation>
    <scope>NUCLEOTIDE SEQUENCE</scope>
</reference>
<name>A0A1D1ZSD1_AUXPR</name>
<gene>
    <name evidence="1" type="ORF">g.829</name>
</gene>
<feature type="non-terminal residue" evidence="1">
    <location>
        <position position="1"/>
    </location>
</feature>
<proteinExistence type="predicted"/>